<proteinExistence type="predicted"/>
<dbReference type="EMBL" id="MECQ01000001">
    <property type="protein sequence ID" value="ODV56737.1"/>
    <property type="molecule type" value="Genomic_DNA"/>
</dbReference>
<accession>A0A1E4R8C6</accession>
<reference evidence="1 2" key="1">
    <citation type="submission" date="2016-09" db="EMBL/GenBank/DDBJ databases">
        <title>Draft genome sequence of the soil isolate, Lysinibacillus fusiformis M5, a potential hypoxanthine producer.</title>
        <authorList>
            <person name="Gallegos-Monterrosa R."/>
            <person name="Maroti G."/>
            <person name="Balint B."/>
            <person name="Kovacs A.T."/>
        </authorList>
    </citation>
    <scope>NUCLEOTIDE SEQUENCE [LARGE SCALE GENOMIC DNA]</scope>
    <source>
        <strain evidence="1 2">M5</strain>
    </source>
</reference>
<dbReference type="AlphaFoldDB" id="A0A1E4R8C6"/>
<evidence type="ECO:0000313" key="1">
    <source>
        <dbReference type="EMBL" id="ODV56737.1"/>
    </source>
</evidence>
<dbReference type="RefSeq" id="WP_069481724.1">
    <property type="nucleotide sequence ID" value="NZ_KV766182.1"/>
</dbReference>
<dbReference type="InterPro" id="IPR021617">
    <property type="entry name" value="DUF3231"/>
</dbReference>
<dbReference type="Gene3D" id="1.20.1260.10">
    <property type="match status" value="1"/>
</dbReference>
<dbReference type="Pfam" id="PF11553">
    <property type="entry name" value="DUF3231"/>
    <property type="match status" value="1"/>
</dbReference>
<protein>
    <recommendedName>
        <fullName evidence="3">DUF3231 domain-containing protein</fullName>
    </recommendedName>
</protein>
<dbReference type="Proteomes" id="UP000094784">
    <property type="component" value="Unassembled WGS sequence"/>
</dbReference>
<gene>
    <name evidence="1" type="ORF">BG258_12960</name>
</gene>
<evidence type="ECO:0000313" key="2">
    <source>
        <dbReference type="Proteomes" id="UP000094784"/>
    </source>
</evidence>
<organism evidence="1 2">
    <name type="scientific">Lysinibacillus fusiformis</name>
    <dbReference type="NCBI Taxonomy" id="28031"/>
    <lineage>
        <taxon>Bacteria</taxon>
        <taxon>Bacillati</taxon>
        <taxon>Bacillota</taxon>
        <taxon>Bacilli</taxon>
        <taxon>Bacillales</taxon>
        <taxon>Bacillaceae</taxon>
        <taxon>Lysinibacillus</taxon>
    </lineage>
</organism>
<name>A0A1E4R8C6_9BACI</name>
<dbReference type="InterPro" id="IPR012347">
    <property type="entry name" value="Ferritin-like"/>
</dbReference>
<evidence type="ECO:0008006" key="3">
    <source>
        <dbReference type="Google" id="ProtNLM"/>
    </source>
</evidence>
<comment type="caution">
    <text evidence="1">The sequence shown here is derived from an EMBL/GenBank/DDBJ whole genome shotgun (WGS) entry which is preliminary data.</text>
</comment>
<sequence>MINDDLASLQFKEMFRLWSQLGVNQSYIASSHAFFNHTRDKKLKIMILEFIQCLKEENKQLTLLLKENGVLAPTTTMVYSKMKMTDIRGKSIINDSEISAILSMNIASSLLAVSQALELSVKKKHLAKYGQLHMRYAILGSKLIELSKIKGWLLAPAQ</sequence>
<dbReference type="OrthoDB" id="2735519at2"/>